<gene>
    <name evidence="2" type="ORF">M5K25_002024</name>
</gene>
<comment type="caution">
    <text evidence="2">The sequence shown here is derived from an EMBL/GenBank/DDBJ whole genome shotgun (WGS) entry which is preliminary data.</text>
</comment>
<name>A0ABD0VT90_DENTH</name>
<accession>A0ABD0VT90</accession>
<feature type="region of interest" description="Disordered" evidence="1">
    <location>
        <begin position="1"/>
        <end position="34"/>
    </location>
</feature>
<dbReference type="Gene3D" id="2.40.70.10">
    <property type="entry name" value="Acid Proteases"/>
    <property type="match status" value="1"/>
</dbReference>
<proteinExistence type="predicted"/>
<dbReference type="InterPro" id="IPR021109">
    <property type="entry name" value="Peptidase_aspartic_dom_sf"/>
</dbReference>
<organism evidence="2 3">
    <name type="scientific">Dendrobium thyrsiflorum</name>
    <name type="common">Pinecone-like raceme dendrobium</name>
    <name type="synonym">Orchid</name>
    <dbReference type="NCBI Taxonomy" id="117978"/>
    <lineage>
        <taxon>Eukaryota</taxon>
        <taxon>Viridiplantae</taxon>
        <taxon>Streptophyta</taxon>
        <taxon>Embryophyta</taxon>
        <taxon>Tracheophyta</taxon>
        <taxon>Spermatophyta</taxon>
        <taxon>Magnoliopsida</taxon>
        <taxon>Liliopsida</taxon>
        <taxon>Asparagales</taxon>
        <taxon>Orchidaceae</taxon>
        <taxon>Epidendroideae</taxon>
        <taxon>Malaxideae</taxon>
        <taxon>Dendrobiinae</taxon>
        <taxon>Dendrobium</taxon>
    </lineage>
</organism>
<evidence type="ECO:0000313" key="2">
    <source>
        <dbReference type="EMBL" id="KAL0927813.1"/>
    </source>
</evidence>
<dbReference type="AlphaFoldDB" id="A0ABD0VT90"/>
<sequence length="157" mass="17524">MPAVKLTGKGPTTGGIRETPKEKTTGGGNGGNFKRLTEKEMQEKRAKGLYFRCDEKYTPGHRCKDRTLQVLTVCDDEETEEEGERELEGEVEDKLHLDLAEVSLNSVVGFTTNHTMKVKGEIENQEVVVLIDSGATHNFISNQTRNYEINCKATPHL</sequence>
<dbReference type="Proteomes" id="UP001552299">
    <property type="component" value="Unassembled WGS sequence"/>
</dbReference>
<evidence type="ECO:0008006" key="4">
    <source>
        <dbReference type="Google" id="ProtNLM"/>
    </source>
</evidence>
<keyword evidence="3" id="KW-1185">Reference proteome</keyword>
<evidence type="ECO:0000313" key="3">
    <source>
        <dbReference type="Proteomes" id="UP001552299"/>
    </source>
</evidence>
<evidence type="ECO:0000256" key="1">
    <source>
        <dbReference type="SAM" id="MobiDB-lite"/>
    </source>
</evidence>
<dbReference type="CDD" id="cd00303">
    <property type="entry name" value="retropepsin_like"/>
    <property type="match status" value="1"/>
</dbReference>
<protein>
    <recommendedName>
        <fullName evidence="4">Ty3-gypsy retrotransposon protein</fullName>
    </recommendedName>
</protein>
<reference evidence="2 3" key="1">
    <citation type="journal article" date="2024" name="Plant Biotechnol. J.">
        <title>Dendrobium thyrsiflorum genome and its molecular insights into genes involved in important horticultural traits.</title>
        <authorList>
            <person name="Chen B."/>
            <person name="Wang J.Y."/>
            <person name="Zheng P.J."/>
            <person name="Li K.L."/>
            <person name="Liang Y.M."/>
            <person name="Chen X.F."/>
            <person name="Zhang C."/>
            <person name="Zhao X."/>
            <person name="He X."/>
            <person name="Zhang G.Q."/>
            <person name="Liu Z.J."/>
            <person name="Xu Q."/>
        </authorList>
    </citation>
    <scope>NUCLEOTIDE SEQUENCE [LARGE SCALE GENOMIC DNA]</scope>
    <source>
        <strain evidence="2">GZMU011</strain>
    </source>
</reference>
<dbReference type="EMBL" id="JANQDX010000002">
    <property type="protein sequence ID" value="KAL0927813.1"/>
    <property type="molecule type" value="Genomic_DNA"/>
</dbReference>